<proteinExistence type="inferred from homology"/>
<protein>
    <recommendedName>
        <fullName evidence="3">AAA+ ATPase domain-containing protein</fullName>
    </recommendedName>
</protein>
<dbReference type="Proteomes" id="UP001293593">
    <property type="component" value="Unassembled WGS sequence"/>
</dbReference>
<evidence type="ECO:0000256" key="2">
    <source>
        <dbReference type="ARBA" id="ARBA00022821"/>
    </source>
</evidence>
<accession>A0AAE1K743</accession>
<feature type="domain" description="AAA+ ATPase" evidence="3">
    <location>
        <begin position="167"/>
        <end position="280"/>
    </location>
</feature>
<dbReference type="InterPro" id="IPR002182">
    <property type="entry name" value="NB-ARC"/>
</dbReference>
<dbReference type="InterPro" id="IPR027417">
    <property type="entry name" value="P-loop_NTPase"/>
</dbReference>
<dbReference type="Pfam" id="PF00931">
    <property type="entry name" value="NB-ARC"/>
    <property type="match status" value="1"/>
</dbReference>
<dbReference type="InterPro" id="IPR036388">
    <property type="entry name" value="WH-like_DNA-bd_sf"/>
</dbReference>
<dbReference type="PANTHER" id="PTHR36766">
    <property type="entry name" value="PLANT BROAD-SPECTRUM MILDEW RESISTANCE PROTEIN RPW8"/>
    <property type="match status" value="1"/>
</dbReference>
<evidence type="ECO:0000313" key="5">
    <source>
        <dbReference type="Proteomes" id="UP001293593"/>
    </source>
</evidence>
<dbReference type="Gene3D" id="3.80.10.10">
    <property type="entry name" value="Ribonuclease Inhibitor"/>
    <property type="match status" value="1"/>
</dbReference>
<dbReference type="InterPro" id="IPR003593">
    <property type="entry name" value="AAA+_ATPase"/>
</dbReference>
<dbReference type="SMART" id="SM00382">
    <property type="entry name" value="AAA"/>
    <property type="match status" value="1"/>
</dbReference>
<dbReference type="AlphaFoldDB" id="A0AAE1K743"/>
<gene>
    <name evidence="4" type="ORF">QN277_024102</name>
</gene>
<dbReference type="PANTHER" id="PTHR36766:SF3">
    <property type="entry name" value="RPW8 DOMAIN-CONTAINING PROTEIN"/>
    <property type="match status" value="1"/>
</dbReference>
<dbReference type="Pfam" id="PF05659">
    <property type="entry name" value="RPW8"/>
    <property type="match status" value="1"/>
</dbReference>
<dbReference type="EMBL" id="JAWXYG010000007">
    <property type="protein sequence ID" value="KAK4267304.1"/>
    <property type="molecule type" value="Genomic_DNA"/>
</dbReference>
<keyword evidence="2" id="KW-0611">Plant defense</keyword>
<dbReference type="PRINTS" id="PR00364">
    <property type="entry name" value="DISEASERSIST"/>
</dbReference>
<sequence length="786" mass="89781">MVDIASLTWDLVKDALRVVGKGLEYKSTRNNLEAAVKNLTPRVDEIEHSMKRMNLSTELIEELKDILAKNREALGKNKIHWWNCFLAPLSQVKLSKEHTSLERYFSVQTQLQMFQLLLKILVVVSPQCPNNDRTVMLKDDERLPPRFIVGLDGRYMEEMKDKLLDAHEQVLNLYGLPGSGKTTMARKLCKNLEDEGKFKGVIFVTLGSQIKVEEAMIKELQEKVSEYGKDSVLLVLDDVWPHSEDIVEKINLKSSASRILVTSRAQMTTVTSRCQMKLLSDQDAENLLRGSIQLNANFDDPQRHKILLQIVEGCKGLPLALKFIGRKIAKKNGTIEAFEEVQSEWSQGGSILDSHEDFLARLQNSVDESIKDHFLDLGLFPEDQKIPITSLIDMWTELHDLKESASSSSAYLIIQELITMNLADQVIVRRTIGCDDLDKYYNNQELVQHDLFRELAIHMSKQEPLEKRRRLIIDLYGNQNHPPEWWPKQQPSLYGKKSKKLSVASHILSISTDQNITPDWCNNIKAAATVVLVLNLRTSEYTLPKFIKKMKNLKVLIVTNYGYSKTDLRNLQLLGSLLSLKRIRLQKVSIPSLCDLKNVYKLSLYMCDVKKAFENSSFNFSKAMPKLEDLSIEYCQDLVELPTGFCLILTMKNLTITSCHNFIRLAEEIGNLKNLELLRINHCSAFEKIPDSITELKNLSLLDMSFCGSLRKLPDNIGELHNLGKLYMKGCSSIQELPESVIRLNKLESVTCDEDVFSSWKDFTSCFSRLNIKTADDMDVNLNWLS</sequence>
<dbReference type="Gene3D" id="3.40.50.300">
    <property type="entry name" value="P-loop containing nucleotide triphosphate hydrolases"/>
    <property type="match status" value="1"/>
</dbReference>
<dbReference type="InterPro" id="IPR008808">
    <property type="entry name" value="Powdery_mildew-R_dom"/>
</dbReference>
<comment type="caution">
    <text evidence="4">The sequence shown here is derived from an EMBL/GenBank/DDBJ whole genome shotgun (WGS) entry which is preliminary data.</text>
</comment>
<keyword evidence="5" id="KW-1185">Reference proteome</keyword>
<evidence type="ECO:0000256" key="1">
    <source>
        <dbReference type="ARBA" id="ARBA00008894"/>
    </source>
</evidence>
<organism evidence="4 5">
    <name type="scientific">Acacia crassicarpa</name>
    <name type="common">northern wattle</name>
    <dbReference type="NCBI Taxonomy" id="499986"/>
    <lineage>
        <taxon>Eukaryota</taxon>
        <taxon>Viridiplantae</taxon>
        <taxon>Streptophyta</taxon>
        <taxon>Embryophyta</taxon>
        <taxon>Tracheophyta</taxon>
        <taxon>Spermatophyta</taxon>
        <taxon>Magnoliopsida</taxon>
        <taxon>eudicotyledons</taxon>
        <taxon>Gunneridae</taxon>
        <taxon>Pentapetalae</taxon>
        <taxon>rosids</taxon>
        <taxon>fabids</taxon>
        <taxon>Fabales</taxon>
        <taxon>Fabaceae</taxon>
        <taxon>Caesalpinioideae</taxon>
        <taxon>mimosoid clade</taxon>
        <taxon>Acacieae</taxon>
        <taxon>Acacia</taxon>
    </lineage>
</organism>
<reference evidence="4" key="1">
    <citation type="submission" date="2023-10" db="EMBL/GenBank/DDBJ databases">
        <title>Chromosome-level genome of the transformable northern wattle, Acacia crassicarpa.</title>
        <authorList>
            <person name="Massaro I."/>
            <person name="Sinha N.R."/>
            <person name="Poethig S."/>
            <person name="Leichty A.R."/>
        </authorList>
    </citation>
    <scope>NUCLEOTIDE SEQUENCE</scope>
    <source>
        <strain evidence="4">Acra3RX</strain>
        <tissue evidence="4">Leaf</tissue>
    </source>
</reference>
<dbReference type="SUPFAM" id="SSF52047">
    <property type="entry name" value="RNI-like"/>
    <property type="match status" value="1"/>
</dbReference>
<evidence type="ECO:0000313" key="4">
    <source>
        <dbReference type="EMBL" id="KAK4267304.1"/>
    </source>
</evidence>
<comment type="similarity">
    <text evidence="1">Belongs to the disease resistance NB-LRR family.</text>
</comment>
<dbReference type="InterPro" id="IPR032675">
    <property type="entry name" value="LRR_dom_sf"/>
</dbReference>
<dbReference type="GO" id="GO:0006952">
    <property type="term" value="P:defense response"/>
    <property type="evidence" value="ECO:0007669"/>
    <property type="project" value="UniProtKB-KW"/>
</dbReference>
<dbReference type="GO" id="GO:0043531">
    <property type="term" value="F:ADP binding"/>
    <property type="evidence" value="ECO:0007669"/>
    <property type="project" value="InterPro"/>
</dbReference>
<evidence type="ECO:0000259" key="3">
    <source>
        <dbReference type="SMART" id="SM00382"/>
    </source>
</evidence>
<dbReference type="SUPFAM" id="SSF52540">
    <property type="entry name" value="P-loop containing nucleoside triphosphate hydrolases"/>
    <property type="match status" value="1"/>
</dbReference>
<dbReference type="Gene3D" id="1.10.10.10">
    <property type="entry name" value="Winged helix-like DNA-binding domain superfamily/Winged helix DNA-binding domain"/>
    <property type="match status" value="1"/>
</dbReference>
<name>A0AAE1K743_9FABA</name>